<evidence type="ECO:0000256" key="2">
    <source>
        <dbReference type="ARBA" id="ARBA00022475"/>
    </source>
</evidence>
<dbReference type="SUPFAM" id="SSF47170">
    <property type="entry name" value="Aspartate receptor, ligand-binding domain"/>
    <property type="match status" value="1"/>
</dbReference>
<evidence type="ECO:0000256" key="4">
    <source>
        <dbReference type="ARBA" id="ARBA00022500"/>
    </source>
</evidence>
<dbReference type="GO" id="GO:0005886">
    <property type="term" value="C:plasma membrane"/>
    <property type="evidence" value="ECO:0007669"/>
    <property type="project" value="UniProtKB-SubCell"/>
</dbReference>
<proteinExistence type="inferred from homology"/>
<dbReference type="InterPro" id="IPR003122">
    <property type="entry name" value="Tar_rcpt_lig-bd"/>
</dbReference>
<dbReference type="RefSeq" id="WP_074985819.1">
    <property type="nucleotide sequence ID" value="NZ_CADFGN010000013.1"/>
</dbReference>
<evidence type="ECO:0000259" key="14">
    <source>
        <dbReference type="PROSITE" id="PS50885"/>
    </source>
</evidence>
<keyword evidence="5" id="KW-0997">Cell inner membrane</keyword>
<dbReference type="PANTHER" id="PTHR43531:SF14">
    <property type="entry name" value="METHYL-ACCEPTING CHEMOTAXIS PROTEIN I-RELATED"/>
    <property type="match status" value="1"/>
</dbReference>
<dbReference type="SMART" id="SM00304">
    <property type="entry name" value="HAMP"/>
    <property type="match status" value="1"/>
</dbReference>
<evidence type="ECO:0000256" key="8">
    <source>
        <dbReference type="ARBA" id="ARBA00023136"/>
    </source>
</evidence>
<dbReference type="InterPro" id="IPR004089">
    <property type="entry name" value="MCPsignal_dom"/>
</dbReference>
<keyword evidence="8 12" id="KW-0472">Membrane</keyword>
<keyword evidence="3" id="KW-0488">Methylation</keyword>
<dbReference type="CDD" id="cd06225">
    <property type="entry name" value="HAMP"/>
    <property type="match status" value="1"/>
</dbReference>
<dbReference type="SMART" id="SM00283">
    <property type="entry name" value="MA"/>
    <property type="match status" value="1"/>
</dbReference>
<evidence type="ECO:0000256" key="7">
    <source>
        <dbReference type="ARBA" id="ARBA00022989"/>
    </source>
</evidence>
<reference evidence="15 16" key="1">
    <citation type="submission" date="2016-10" db="EMBL/GenBank/DDBJ databases">
        <authorList>
            <person name="Varghese N."/>
            <person name="Submissions S."/>
        </authorList>
    </citation>
    <scope>NUCLEOTIDE SEQUENCE [LARGE SCALE GENOMIC DNA]</scope>
    <source>
        <strain evidence="15 16">LMG 22274</strain>
    </source>
</reference>
<evidence type="ECO:0000313" key="16">
    <source>
        <dbReference type="Proteomes" id="UP000183529"/>
    </source>
</evidence>
<evidence type="ECO:0000256" key="3">
    <source>
        <dbReference type="ARBA" id="ARBA00022481"/>
    </source>
</evidence>
<evidence type="ECO:0000256" key="11">
    <source>
        <dbReference type="PROSITE-ProRule" id="PRU00284"/>
    </source>
</evidence>
<dbReference type="AlphaFoldDB" id="A0AAQ1JWC8"/>
<keyword evidence="2" id="KW-1003">Cell membrane</keyword>
<dbReference type="FunFam" id="1.10.287.950:FF:000001">
    <property type="entry name" value="Methyl-accepting chemotaxis sensory transducer"/>
    <property type="match status" value="1"/>
</dbReference>
<dbReference type="PANTHER" id="PTHR43531">
    <property type="entry name" value="PROTEIN ICFG"/>
    <property type="match status" value="1"/>
</dbReference>
<sequence>MLNGFTIKAKVGVSMLALGALMVMIGAFGLYGMASSNSDFGDTHNNKMPGMLAAAMANLNVARERLNYDRAVIQIGTSSVDVAIDKAHAFRQAAAKQLKIYEDLPDAPGEAEFHDAVRKSYEAHQQLLDQGWAAVKAGDAPTAQRIAGELAGQFNAYAKANEALFAFQQNSTDSAFRDATARYERIRAISVIAILVGLALAVYAWFMLRRAIGVPLSIALEHFQAISKGDLTRPVHIHSRDEMGQLLDGFSAMKTALTETVSSVRSGSAAIVQATSEIAAGNLDLSSRTEEQASALQETAASMEQLTGTVKQNAENAKHANAMAENASETALRGADVVEQVVSTMSEINESSTKIADIIAIIEGIAFQTNILALNAAVEAARAGEQGRGFAVVAGEVRTLAQRSSSAAREIKDLINTSVSRVRSGTTLVDDAGKAMREIISAIKRVTDIMGEITAASQEQSNGIGQVALAVGQMDEATQRNAALVEQSAAAAQSLEDQAGKLRETVAVFQLA</sequence>
<evidence type="ECO:0000259" key="13">
    <source>
        <dbReference type="PROSITE" id="PS50111"/>
    </source>
</evidence>
<feature type="transmembrane region" description="Helical" evidence="12">
    <location>
        <begin position="186"/>
        <end position="208"/>
    </location>
</feature>
<dbReference type="InterPro" id="IPR035440">
    <property type="entry name" value="4HB_MCP_dom_sf"/>
</dbReference>
<dbReference type="InterPro" id="IPR051310">
    <property type="entry name" value="MCP_chemotaxis"/>
</dbReference>
<dbReference type="EMBL" id="FNZM01000015">
    <property type="protein sequence ID" value="SEK05900.1"/>
    <property type="molecule type" value="Genomic_DNA"/>
</dbReference>
<dbReference type="GO" id="GO:0006935">
    <property type="term" value="P:chemotaxis"/>
    <property type="evidence" value="ECO:0007669"/>
    <property type="project" value="UniProtKB-KW"/>
</dbReference>
<evidence type="ECO:0000256" key="5">
    <source>
        <dbReference type="ARBA" id="ARBA00022519"/>
    </source>
</evidence>
<keyword evidence="6 12" id="KW-0812">Transmembrane</keyword>
<dbReference type="PROSITE" id="PS50111">
    <property type="entry name" value="CHEMOTAXIS_TRANSDUC_2"/>
    <property type="match status" value="1"/>
</dbReference>
<comment type="similarity">
    <text evidence="10">Belongs to the methyl-accepting chemotaxis (MCP) protein family.</text>
</comment>
<organism evidence="15 16">
    <name type="scientific">Paraburkholderia tropica</name>
    <dbReference type="NCBI Taxonomy" id="92647"/>
    <lineage>
        <taxon>Bacteria</taxon>
        <taxon>Pseudomonadati</taxon>
        <taxon>Pseudomonadota</taxon>
        <taxon>Betaproteobacteria</taxon>
        <taxon>Burkholderiales</taxon>
        <taxon>Burkholderiaceae</taxon>
        <taxon>Paraburkholderia</taxon>
    </lineage>
</organism>
<keyword evidence="9 11" id="KW-0807">Transducer</keyword>
<comment type="caution">
    <text evidence="15">The sequence shown here is derived from an EMBL/GenBank/DDBJ whole genome shotgun (WGS) entry which is preliminary data.</text>
</comment>
<keyword evidence="7 12" id="KW-1133">Transmembrane helix</keyword>
<dbReference type="Pfam" id="PF00672">
    <property type="entry name" value="HAMP"/>
    <property type="match status" value="1"/>
</dbReference>
<protein>
    <submittedName>
        <fullName evidence="15">Methyl-accepting chemotaxis sensory transducer with TarH sensor</fullName>
    </submittedName>
</protein>
<evidence type="ECO:0000256" key="6">
    <source>
        <dbReference type="ARBA" id="ARBA00022692"/>
    </source>
</evidence>
<dbReference type="GO" id="GO:0004888">
    <property type="term" value="F:transmembrane signaling receptor activity"/>
    <property type="evidence" value="ECO:0007669"/>
    <property type="project" value="InterPro"/>
</dbReference>
<dbReference type="GO" id="GO:0007165">
    <property type="term" value="P:signal transduction"/>
    <property type="evidence" value="ECO:0007669"/>
    <property type="project" value="UniProtKB-KW"/>
</dbReference>
<feature type="domain" description="Methyl-accepting transducer" evidence="13">
    <location>
        <begin position="267"/>
        <end position="496"/>
    </location>
</feature>
<gene>
    <name evidence="15" type="ORF">SAMN05216550_11512</name>
</gene>
<dbReference type="InterPro" id="IPR003660">
    <property type="entry name" value="HAMP_dom"/>
</dbReference>
<dbReference type="Proteomes" id="UP000183529">
    <property type="component" value="Unassembled WGS sequence"/>
</dbReference>
<comment type="subcellular location">
    <subcellularLocation>
        <location evidence="1">Cell inner membrane</location>
        <topology evidence="1">Multi-pass membrane protein</topology>
    </subcellularLocation>
</comment>
<feature type="transmembrane region" description="Helical" evidence="12">
    <location>
        <begin position="12"/>
        <end position="31"/>
    </location>
</feature>
<dbReference type="InterPro" id="IPR004090">
    <property type="entry name" value="Chemotax_Me-accpt_rcpt"/>
</dbReference>
<dbReference type="Pfam" id="PF02203">
    <property type="entry name" value="TarH"/>
    <property type="match status" value="1"/>
</dbReference>
<dbReference type="PROSITE" id="PS50885">
    <property type="entry name" value="HAMP"/>
    <property type="match status" value="1"/>
</dbReference>
<dbReference type="Gene3D" id="1.20.120.30">
    <property type="entry name" value="Aspartate receptor, ligand-binding domain"/>
    <property type="match status" value="1"/>
</dbReference>
<name>A0AAQ1JWC8_9BURK</name>
<keyword evidence="4" id="KW-0145">Chemotaxis</keyword>
<dbReference type="SUPFAM" id="SSF58104">
    <property type="entry name" value="Methyl-accepting chemotaxis protein (MCP) signaling domain"/>
    <property type="match status" value="1"/>
</dbReference>
<dbReference type="PRINTS" id="PR00260">
    <property type="entry name" value="CHEMTRNSDUCR"/>
</dbReference>
<evidence type="ECO:0000313" key="15">
    <source>
        <dbReference type="EMBL" id="SEK05900.1"/>
    </source>
</evidence>
<dbReference type="CDD" id="cd11386">
    <property type="entry name" value="MCP_signal"/>
    <property type="match status" value="1"/>
</dbReference>
<dbReference type="Gene3D" id="1.10.287.950">
    <property type="entry name" value="Methyl-accepting chemotaxis protein"/>
    <property type="match status" value="1"/>
</dbReference>
<accession>A0AAQ1JWC8</accession>
<evidence type="ECO:0000256" key="1">
    <source>
        <dbReference type="ARBA" id="ARBA00004429"/>
    </source>
</evidence>
<dbReference type="Pfam" id="PF00015">
    <property type="entry name" value="MCPsignal"/>
    <property type="match status" value="1"/>
</dbReference>
<evidence type="ECO:0000256" key="9">
    <source>
        <dbReference type="ARBA" id="ARBA00023224"/>
    </source>
</evidence>
<feature type="domain" description="HAMP" evidence="14">
    <location>
        <begin position="210"/>
        <end position="262"/>
    </location>
</feature>
<evidence type="ECO:0000256" key="12">
    <source>
        <dbReference type="SAM" id="Phobius"/>
    </source>
</evidence>
<evidence type="ECO:0000256" key="10">
    <source>
        <dbReference type="ARBA" id="ARBA00029447"/>
    </source>
</evidence>